<keyword evidence="3" id="KW-1185">Reference proteome</keyword>
<evidence type="ECO:0000256" key="1">
    <source>
        <dbReference type="SAM" id="MobiDB-lite"/>
    </source>
</evidence>
<feature type="compositionally biased region" description="Basic and acidic residues" evidence="1">
    <location>
        <begin position="57"/>
        <end position="72"/>
    </location>
</feature>
<proteinExistence type="predicted"/>
<protein>
    <submittedName>
        <fullName evidence="2">Uncharacterized protein</fullName>
    </submittedName>
</protein>
<sequence length="72" mass="8169">MVIDSSIDFNSPSEPGAAYFFIQREYLLTHISEMLLANRRQMRVLLTSASRHNSKVGNDKNREAGRELSDIA</sequence>
<dbReference type="AlphaFoldDB" id="A0A545TS05"/>
<organism evidence="2 3">
    <name type="scientific">Aliikangiella coralliicola</name>
    <dbReference type="NCBI Taxonomy" id="2592383"/>
    <lineage>
        <taxon>Bacteria</taxon>
        <taxon>Pseudomonadati</taxon>
        <taxon>Pseudomonadota</taxon>
        <taxon>Gammaproteobacteria</taxon>
        <taxon>Oceanospirillales</taxon>
        <taxon>Pleioneaceae</taxon>
        <taxon>Aliikangiella</taxon>
    </lineage>
</organism>
<evidence type="ECO:0000313" key="3">
    <source>
        <dbReference type="Proteomes" id="UP000315439"/>
    </source>
</evidence>
<gene>
    <name evidence="2" type="ORF">FLL46_26750</name>
</gene>
<accession>A0A545TS05</accession>
<name>A0A545TS05_9GAMM</name>
<feature type="region of interest" description="Disordered" evidence="1">
    <location>
        <begin position="51"/>
        <end position="72"/>
    </location>
</feature>
<evidence type="ECO:0000313" key="2">
    <source>
        <dbReference type="EMBL" id="TQV80010.1"/>
    </source>
</evidence>
<dbReference type="RefSeq" id="WP_142935496.1">
    <property type="nucleotide sequence ID" value="NZ_ML660175.1"/>
</dbReference>
<comment type="caution">
    <text evidence="2">The sequence shown here is derived from an EMBL/GenBank/DDBJ whole genome shotgun (WGS) entry which is preliminary data.</text>
</comment>
<dbReference type="EMBL" id="VIKS01000019">
    <property type="protein sequence ID" value="TQV80010.1"/>
    <property type="molecule type" value="Genomic_DNA"/>
</dbReference>
<dbReference type="Proteomes" id="UP000315439">
    <property type="component" value="Unassembled WGS sequence"/>
</dbReference>
<reference evidence="2 3" key="1">
    <citation type="submission" date="2019-07" db="EMBL/GenBank/DDBJ databases">
        <title>Draft genome for Aliikangiella sp. M105.</title>
        <authorList>
            <person name="Wang G."/>
        </authorList>
    </citation>
    <scope>NUCLEOTIDE SEQUENCE [LARGE SCALE GENOMIC DNA]</scope>
    <source>
        <strain evidence="2 3">M105</strain>
    </source>
</reference>